<dbReference type="EC" id="1.14.13.24" evidence="5"/>
<dbReference type="Proteomes" id="UP000231279">
    <property type="component" value="Unassembled WGS sequence"/>
</dbReference>
<dbReference type="GO" id="GO:0018669">
    <property type="term" value="F:3-hydroxybenzoate 6-monooxygenase activity"/>
    <property type="evidence" value="ECO:0007669"/>
    <property type="project" value="UniProtKB-EC"/>
</dbReference>
<keyword evidence="6" id="KW-1185">Reference proteome</keyword>
<dbReference type="InterPro" id="IPR002938">
    <property type="entry name" value="FAD-bd"/>
</dbReference>
<gene>
    <name evidence="5" type="ORF">CDL12_23365</name>
</gene>
<evidence type="ECO:0000259" key="4">
    <source>
        <dbReference type="Pfam" id="PF01494"/>
    </source>
</evidence>
<feature type="domain" description="FAD-binding" evidence="4">
    <location>
        <begin position="8"/>
        <end position="92"/>
    </location>
</feature>
<evidence type="ECO:0000256" key="2">
    <source>
        <dbReference type="ARBA" id="ARBA00023033"/>
    </source>
</evidence>
<keyword evidence="1 5" id="KW-0560">Oxidoreductase</keyword>
<evidence type="ECO:0000256" key="1">
    <source>
        <dbReference type="ARBA" id="ARBA00023002"/>
    </source>
</evidence>
<dbReference type="PANTHER" id="PTHR45934:SF28">
    <property type="entry name" value="OS03G0153100 PROTEIN"/>
    <property type="match status" value="1"/>
</dbReference>
<dbReference type="InterPro" id="IPR036188">
    <property type="entry name" value="FAD/NAD-bd_sf"/>
</dbReference>
<dbReference type="OrthoDB" id="1878542at2759"/>
<proteinExistence type="inferred from homology"/>
<evidence type="ECO:0000256" key="3">
    <source>
        <dbReference type="ARBA" id="ARBA00024018"/>
    </source>
</evidence>
<keyword evidence="2 5" id="KW-0503">Monooxygenase</keyword>
<dbReference type="InterPro" id="IPR044560">
    <property type="entry name" value="MOase"/>
</dbReference>
<comment type="caution">
    <text evidence="5">The sequence shown here is derived from an EMBL/GenBank/DDBJ whole genome shotgun (WGS) entry which is preliminary data.</text>
</comment>
<comment type="similarity">
    <text evidence="3">Belongs to the 3-hydroxybenzoate 6-hydroxylase family.</text>
</comment>
<dbReference type="SUPFAM" id="SSF51905">
    <property type="entry name" value="FAD/NAD(P)-binding domain"/>
    <property type="match status" value="1"/>
</dbReference>
<dbReference type="Gene3D" id="3.50.50.60">
    <property type="entry name" value="FAD/NAD(P)-binding domain"/>
    <property type="match status" value="1"/>
</dbReference>
<dbReference type="GO" id="GO:0071949">
    <property type="term" value="F:FAD binding"/>
    <property type="evidence" value="ECO:0007669"/>
    <property type="project" value="InterPro"/>
</dbReference>
<dbReference type="AlphaFoldDB" id="A0A2G9GFP3"/>
<accession>A0A2G9GFP3</accession>
<protein>
    <submittedName>
        <fullName evidence="5">3-hydroxybenzoate 6-monooxygenase</fullName>
        <ecNumber evidence="5">1.14.13.24</ecNumber>
    </submittedName>
</protein>
<dbReference type="EMBL" id="NKXS01005275">
    <property type="protein sequence ID" value="PIN04113.1"/>
    <property type="molecule type" value="Genomic_DNA"/>
</dbReference>
<organism evidence="5 6">
    <name type="scientific">Handroanthus impetiginosus</name>
    <dbReference type="NCBI Taxonomy" id="429701"/>
    <lineage>
        <taxon>Eukaryota</taxon>
        <taxon>Viridiplantae</taxon>
        <taxon>Streptophyta</taxon>
        <taxon>Embryophyta</taxon>
        <taxon>Tracheophyta</taxon>
        <taxon>Spermatophyta</taxon>
        <taxon>Magnoliopsida</taxon>
        <taxon>eudicotyledons</taxon>
        <taxon>Gunneridae</taxon>
        <taxon>Pentapetalae</taxon>
        <taxon>asterids</taxon>
        <taxon>lamiids</taxon>
        <taxon>Lamiales</taxon>
        <taxon>Bignoniaceae</taxon>
        <taxon>Crescentiina</taxon>
        <taxon>Tabebuia alliance</taxon>
        <taxon>Handroanthus</taxon>
    </lineage>
</organism>
<reference evidence="6" key="1">
    <citation type="journal article" date="2018" name="Gigascience">
        <title>Genome assembly of the Pink Ipe (Handroanthus impetiginosus, Bignoniaceae), a highly valued, ecologically keystone Neotropical timber forest tree.</title>
        <authorList>
            <person name="Silva-Junior O.B."/>
            <person name="Grattapaglia D."/>
            <person name="Novaes E."/>
            <person name="Collevatti R.G."/>
        </authorList>
    </citation>
    <scope>NUCLEOTIDE SEQUENCE [LARGE SCALE GENOMIC DNA]</scope>
    <source>
        <strain evidence="6">cv. UFG-1</strain>
    </source>
</reference>
<dbReference type="STRING" id="429701.A0A2G9GFP3"/>
<evidence type="ECO:0000313" key="6">
    <source>
        <dbReference type="Proteomes" id="UP000231279"/>
    </source>
</evidence>
<evidence type="ECO:0000313" key="5">
    <source>
        <dbReference type="EMBL" id="PIN04113.1"/>
    </source>
</evidence>
<dbReference type="Pfam" id="PF01494">
    <property type="entry name" value="FAD_binding_3"/>
    <property type="match status" value="1"/>
</dbReference>
<name>A0A2G9GFP3_9LAMI</name>
<dbReference type="PANTHER" id="PTHR45934">
    <property type="entry name" value="FAD/NAD(P)-BINDING OXIDOREDUCTASE FAMILY PROTEIN"/>
    <property type="match status" value="1"/>
</dbReference>
<sequence>METAIHEDILIVGAGIGGLTTALGLHRLGIRSLLLESSDSLRITGFALTMWTNAWRALDCVGIGDSLRAKSLQIQDFQIAAGNPSQPSPVQSPEADVKFGKSEIRCVRRKDLLETLERELPQGTIRYSSKPFRGFKGSFSLDWCDTNKSTCRGCVLGLNDSYFKN</sequence>